<comment type="caution">
    <text evidence="1">The sequence shown here is derived from an EMBL/GenBank/DDBJ whole genome shotgun (WGS) entry which is preliminary data.</text>
</comment>
<name>A0ABU4G0A0_9BACL</name>
<sequence>MYWNYRILKLTNSFDEPYFEIHEVHYDENNTPYAWTESHNLLVDDTFDELKESYEYMNSAFKMPVLKVVEGKLIELRVDE</sequence>
<protein>
    <submittedName>
        <fullName evidence="1">Uncharacterized protein</fullName>
    </submittedName>
</protein>
<accession>A0ABU4G0A0</accession>
<dbReference type="EMBL" id="JAUBDH010000003">
    <property type="protein sequence ID" value="MDW0109817.1"/>
    <property type="molecule type" value="Genomic_DNA"/>
</dbReference>
<evidence type="ECO:0000313" key="1">
    <source>
        <dbReference type="EMBL" id="MDW0109817.1"/>
    </source>
</evidence>
<keyword evidence="2" id="KW-1185">Reference proteome</keyword>
<evidence type="ECO:0000313" key="2">
    <source>
        <dbReference type="Proteomes" id="UP001280629"/>
    </source>
</evidence>
<dbReference type="Proteomes" id="UP001280629">
    <property type="component" value="Unassembled WGS sequence"/>
</dbReference>
<gene>
    <name evidence="1" type="ORF">QT716_07070</name>
</gene>
<organism evidence="1 2">
    <name type="scientific">Sporosarcina aquimarina</name>
    <dbReference type="NCBI Taxonomy" id="114975"/>
    <lineage>
        <taxon>Bacteria</taxon>
        <taxon>Bacillati</taxon>
        <taxon>Bacillota</taxon>
        <taxon>Bacilli</taxon>
        <taxon>Bacillales</taxon>
        <taxon>Caryophanaceae</taxon>
        <taxon>Sporosarcina</taxon>
    </lineage>
</organism>
<dbReference type="RefSeq" id="WP_317935360.1">
    <property type="nucleotide sequence ID" value="NZ_JAUBDH010000003.1"/>
</dbReference>
<proteinExistence type="predicted"/>
<reference evidence="1 2" key="1">
    <citation type="submission" date="2023-06" db="EMBL/GenBank/DDBJ databases">
        <title>Sporosarcina sp. nov., isolated from Korean traditional fermented seafood 'Jeotgal'.</title>
        <authorList>
            <person name="Yang A.-I."/>
            <person name="Shin N.-R."/>
        </authorList>
    </citation>
    <scope>NUCLEOTIDE SEQUENCE [LARGE SCALE GENOMIC DNA]</scope>
    <source>
        <strain evidence="1 2">KCTC3840</strain>
    </source>
</reference>